<evidence type="ECO:0000256" key="1">
    <source>
        <dbReference type="SAM" id="MobiDB-lite"/>
    </source>
</evidence>
<dbReference type="AlphaFoldDB" id="A0A914PYT7"/>
<feature type="region of interest" description="Disordered" evidence="1">
    <location>
        <begin position="1"/>
        <end position="36"/>
    </location>
</feature>
<evidence type="ECO:0000313" key="3">
    <source>
        <dbReference type="WBParaSite" id="PDA_v2.g24011.t1"/>
    </source>
</evidence>
<accession>A0A914PYT7</accession>
<sequence>MGSAIRDKANFERNVMVSEEDNGESSEFHIESSDHISSEVAAELEEEWDDESETMTEAEAGKLFLENTFIKLWLQFLESQIVPSTIKIMFKESNYQYLLKIQANKNRKTFSEEESE</sequence>
<reference evidence="3" key="1">
    <citation type="submission" date="2022-11" db="UniProtKB">
        <authorList>
            <consortium name="WormBaseParasite"/>
        </authorList>
    </citation>
    <scope>IDENTIFICATION</scope>
</reference>
<dbReference type="Proteomes" id="UP000887578">
    <property type="component" value="Unplaced"/>
</dbReference>
<dbReference type="WBParaSite" id="PDA_v2.g24011.t1">
    <property type="protein sequence ID" value="PDA_v2.g24011.t1"/>
    <property type="gene ID" value="PDA_v2.g24011"/>
</dbReference>
<feature type="compositionally biased region" description="Basic and acidic residues" evidence="1">
    <location>
        <begin position="26"/>
        <end position="36"/>
    </location>
</feature>
<protein>
    <submittedName>
        <fullName evidence="3">Uncharacterized protein</fullName>
    </submittedName>
</protein>
<evidence type="ECO:0000313" key="2">
    <source>
        <dbReference type="Proteomes" id="UP000887578"/>
    </source>
</evidence>
<organism evidence="2 3">
    <name type="scientific">Panagrolaimus davidi</name>
    <dbReference type="NCBI Taxonomy" id="227884"/>
    <lineage>
        <taxon>Eukaryota</taxon>
        <taxon>Metazoa</taxon>
        <taxon>Ecdysozoa</taxon>
        <taxon>Nematoda</taxon>
        <taxon>Chromadorea</taxon>
        <taxon>Rhabditida</taxon>
        <taxon>Tylenchina</taxon>
        <taxon>Panagrolaimomorpha</taxon>
        <taxon>Panagrolaimoidea</taxon>
        <taxon>Panagrolaimidae</taxon>
        <taxon>Panagrolaimus</taxon>
    </lineage>
</organism>
<proteinExistence type="predicted"/>
<keyword evidence="2" id="KW-1185">Reference proteome</keyword>
<feature type="compositionally biased region" description="Basic and acidic residues" evidence="1">
    <location>
        <begin position="1"/>
        <end position="11"/>
    </location>
</feature>
<name>A0A914PYT7_9BILA</name>